<evidence type="ECO:0000256" key="1">
    <source>
        <dbReference type="ARBA" id="ARBA00022612"/>
    </source>
</evidence>
<evidence type="ECO:0000313" key="6">
    <source>
        <dbReference type="Proteomes" id="UP000325462"/>
    </source>
</evidence>
<dbReference type="EMBL" id="SCHB01000003">
    <property type="protein sequence ID" value="TBW72366.1"/>
    <property type="molecule type" value="Genomic_DNA"/>
</dbReference>
<evidence type="ECO:0000313" key="4">
    <source>
        <dbReference type="EMBL" id="TBW72366.1"/>
    </source>
</evidence>
<reference evidence="3 6" key="2">
    <citation type="submission" date="2019-07" db="EMBL/GenBank/DDBJ databases">
        <title>Comparative genome analysis of staphylococcus lugdunensis shows clonal complex-dependent diversity of the putative virulence factor, ess/type vii locus.</title>
        <authorList>
            <person name="Lebeurre J."/>
            <person name="Dahyot S."/>
            <person name="Diene S."/>
            <person name="Paulay A."/>
            <person name="Aubourg M."/>
            <person name="Argemi X."/>
            <person name="Giard J.-C."/>
            <person name="Tournier I."/>
            <person name="Francois P."/>
            <person name="Pestel-Caron M."/>
        </authorList>
    </citation>
    <scope>NUCLEOTIDE SEQUENCE [LARGE SCALE GENOMIC DNA]</scope>
    <source>
        <strain evidence="3 6">SL13</strain>
    </source>
</reference>
<evidence type="ECO:0000313" key="5">
    <source>
        <dbReference type="Proteomes" id="UP000293637"/>
    </source>
</evidence>
<proteinExistence type="predicted"/>
<evidence type="ECO:0000313" key="3">
    <source>
        <dbReference type="EMBL" id="QEX38504.1"/>
    </source>
</evidence>
<dbReference type="InterPro" id="IPR052404">
    <property type="entry name" value="SPP1-like_terminase"/>
</dbReference>
<dbReference type="PANTHER" id="PTHR41328">
    <property type="entry name" value="TERMINASE SMALL SUBUNIT-RELATED"/>
    <property type="match status" value="1"/>
</dbReference>
<keyword evidence="2" id="KW-0231">Viral genome packaging</keyword>
<dbReference type="Pfam" id="PF03592">
    <property type="entry name" value="Terminase_2"/>
    <property type="match status" value="1"/>
</dbReference>
<reference evidence="4 5" key="1">
    <citation type="journal article" date="2019" name="Sci. Transl. Med.">
        <title>Quorum sensing between bacterial species on the skin protects against epidermal injury in atopic dermatitis.</title>
        <authorList>
            <person name="Williams M.R."/>
        </authorList>
    </citation>
    <scope>NUCLEOTIDE SEQUENCE [LARGE SCALE GENOMIC DNA]</scope>
    <source>
        <strain evidence="4 5">E7</strain>
    </source>
</reference>
<dbReference type="Gene3D" id="1.10.10.1400">
    <property type="entry name" value="Terminase, small subunit, N-terminal DNA-binding domain, HTH motif"/>
    <property type="match status" value="1"/>
</dbReference>
<dbReference type="Proteomes" id="UP000293637">
    <property type="component" value="Unassembled WGS sequence"/>
</dbReference>
<evidence type="ECO:0000256" key="2">
    <source>
        <dbReference type="ARBA" id="ARBA00023219"/>
    </source>
</evidence>
<dbReference type="GO" id="GO:0051276">
    <property type="term" value="P:chromosome organization"/>
    <property type="evidence" value="ECO:0007669"/>
    <property type="project" value="InterPro"/>
</dbReference>
<protein>
    <submittedName>
        <fullName evidence="4">Terminase small subunit</fullName>
    </submittedName>
</protein>
<keyword evidence="6" id="KW-1185">Reference proteome</keyword>
<dbReference type="RefSeq" id="WP_002445377.1">
    <property type="nucleotide sequence ID" value="NZ_AP021848.1"/>
</dbReference>
<sequence>MPKLTPKQERFVNEYIRTLNVTQSAITAGYSPKTAHVTGSRLLKKKHINEYIQEQKKKVIDESILSANELLHLLTNSAVGDETETKEVIVKRGEYKENPQNGKIQLVYNEYVELIEIPIKPSDRLRARDMLGKYHKLFTEKKEFTADTPVIINIGEWDEEDEEDKQRTLDKINDNYPNRTMIVDDIPLED</sequence>
<dbReference type="InterPro" id="IPR038713">
    <property type="entry name" value="Terminase_Gp1_N_sf"/>
</dbReference>
<keyword evidence="1" id="KW-1188">Viral release from host cell</keyword>
<dbReference type="GeneID" id="58091694"/>
<dbReference type="AlphaFoldDB" id="A0A292DLB4"/>
<dbReference type="InterPro" id="IPR005335">
    <property type="entry name" value="Terminase_ssu"/>
</dbReference>
<dbReference type="Proteomes" id="UP000325462">
    <property type="component" value="Chromosome"/>
</dbReference>
<gene>
    <name evidence="4" type="ORF">EQ812_05140</name>
    <name evidence="3" type="ORF">FO454_06130</name>
</gene>
<name>A0A292DLB4_STALU</name>
<accession>A0A292DLB4</accession>
<dbReference type="EMBL" id="CP041722">
    <property type="protein sequence ID" value="QEX38504.1"/>
    <property type="molecule type" value="Genomic_DNA"/>
</dbReference>
<organism evidence="4 5">
    <name type="scientific">Staphylococcus lugdunensis</name>
    <dbReference type="NCBI Taxonomy" id="28035"/>
    <lineage>
        <taxon>Bacteria</taxon>
        <taxon>Bacillati</taxon>
        <taxon>Bacillota</taxon>
        <taxon>Bacilli</taxon>
        <taxon>Bacillales</taxon>
        <taxon>Staphylococcaceae</taxon>
        <taxon>Staphylococcus</taxon>
    </lineage>
</organism>
<dbReference type="PANTHER" id="PTHR41328:SF2">
    <property type="entry name" value="TERMINASE SMALL SUBUNIT"/>
    <property type="match status" value="1"/>
</dbReference>